<protein>
    <recommendedName>
        <fullName evidence="5">DUF3466 family protein</fullName>
    </recommendedName>
</protein>
<evidence type="ECO:0000256" key="1">
    <source>
        <dbReference type="SAM" id="MobiDB-lite"/>
    </source>
</evidence>
<sequence length="393" mass="41418">MRQRKMFVGVIFLSIMLSFMLVVTPAARPSTSDHNNWSLSADRDRDDSGSQNRYKVCKQNNRPVKCPTVSTGGGTTGVAVTVTFDVPGAALTWAMGINSADAIVGFYQDTTASAAYHGFLHQGTSYTTGFTTVDVPGSILTYVQGINDLGDIVGIYEDNTGMTHGFLHHGTDYTQGYLVINVPGADCCISPNGIANDGTIAGTYGGKGHIHGFMHKGTDLTTGYSAVDATSATDTILNAVDRTDGVVGYFFDQNGGSHGFAQRSGVLSTVDTPSTLVPAPIAGTTQLYGTNSLGVMVGYYLDSAFQYDAFQAQGTTFKMITLGTGNIVFAYGVNENGDVVGEVYNSATAKYHGFAIIAATSTTATGRTGRGDDNDKNQHRDNDNNENGEGGSH</sequence>
<gene>
    <name evidence="3" type="ORF">E6H03_09575</name>
</gene>
<reference evidence="3 4" key="1">
    <citation type="journal article" date="2019" name="Nat. Microbiol.">
        <title>Mediterranean grassland soil C-N compound turnover is dependent on rainfall and depth, and is mediated by genomically divergent microorganisms.</title>
        <authorList>
            <person name="Diamond S."/>
            <person name="Andeer P.F."/>
            <person name="Li Z."/>
            <person name="Crits-Christoph A."/>
            <person name="Burstein D."/>
            <person name="Anantharaman K."/>
            <person name="Lane K.R."/>
            <person name="Thomas B.C."/>
            <person name="Pan C."/>
            <person name="Northen T.R."/>
            <person name="Banfield J.F."/>
        </authorList>
    </citation>
    <scope>NUCLEOTIDE SEQUENCE [LARGE SCALE GENOMIC DNA]</scope>
    <source>
        <strain evidence="3">NP_6</strain>
    </source>
</reference>
<dbReference type="Proteomes" id="UP000318093">
    <property type="component" value="Unassembled WGS sequence"/>
</dbReference>
<organism evidence="3 4">
    <name type="scientific">Candidatus Segetimicrobium genomatis</name>
    <dbReference type="NCBI Taxonomy" id="2569760"/>
    <lineage>
        <taxon>Bacteria</taxon>
        <taxon>Bacillati</taxon>
        <taxon>Candidatus Sysuimicrobiota</taxon>
        <taxon>Candidatus Sysuimicrobiia</taxon>
        <taxon>Candidatus Sysuimicrobiales</taxon>
        <taxon>Candidatus Segetimicrobiaceae</taxon>
        <taxon>Candidatus Segetimicrobium</taxon>
    </lineage>
</organism>
<feature type="region of interest" description="Disordered" evidence="1">
    <location>
        <begin position="364"/>
        <end position="393"/>
    </location>
</feature>
<name>A0A537J8D3_9BACT</name>
<dbReference type="AlphaFoldDB" id="A0A537J8D3"/>
<dbReference type="EMBL" id="VBAN01000301">
    <property type="protein sequence ID" value="TMI79787.1"/>
    <property type="molecule type" value="Genomic_DNA"/>
</dbReference>
<feature type="compositionally biased region" description="Polar residues" evidence="1">
    <location>
        <begin position="29"/>
        <end position="39"/>
    </location>
</feature>
<evidence type="ECO:0008006" key="5">
    <source>
        <dbReference type="Google" id="ProtNLM"/>
    </source>
</evidence>
<comment type="caution">
    <text evidence="3">The sequence shown here is derived from an EMBL/GenBank/DDBJ whole genome shotgun (WGS) entry which is preliminary data.</text>
</comment>
<feature type="region of interest" description="Disordered" evidence="1">
    <location>
        <begin position="28"/>
        <end position="52"/>
    </location>
</feature>
<accession>A0A537J8D3</accession>
<evidence type="ECO:0000313" key="4">
    <source>
        <dbReference type="Proteomes" id="UP000318093"/>
    </source>
</evidence>
<keyword evidence="2" id="KW-0732">Signal</keyword>
<evidence type="ECO:0000313" key="3">
    <source>
        <dbReference type="EMBL" id="TMI79787.1"/>
    </source>
</evidence>
<evidence type="ECO:0000256" key="2">
    <source>
        <dbReference type="SAM" id="SignalP"/>
    </source>
</evidence>
<proteinExistence type="predicted"/>
<feature type="signal peptide" evidence="2">
    <location>
        <begin position="1"/>
        <end position="28"/>
    </location>
</feature>
<feature type="compositionally biased region" description="Basic and acidic residues" evidence="1">
    <location>
        <begin position="369"/>
        <end position="383"/>
    </location>
</feature>
<feature type="chain" id="PRO_5021941830" description="DUF3466 family protein" evidence="2">
    <location>
        <begin position="29"/>
        <end position="393"/>
    </location>
</feature>